<dbReference type="CDD" id="cd15210">
    <property type="entry name" value="7tmA_GPR84-like"/>
    <property type="match status" value="1"/>
</dbReference>
<evidence type="ECO:0000313" key="13">
    <source>
        <dbReference type="Proteomes" id="UP000014760"/>
    </source>
</evidence>
<proteinExistence type="predicted"/>
<dbReference type="AlphaFoldDB" id="R7UKC2"/>
<keyword evidence="4 9" id="KW-1133">Transmembrane helix</keyword>
<dbReference type="OMA" id="SERKQFF"/>
<evidence type="ECO:0000256" key="5">
    <source>
        <dbReference type="ARBA" id="ARBA00023040"/>
    </source>
</evidence>
<evidence type="ECO:0000256" key="7">
    <source>
        <dbReference type="ARBA" id="ARBA00023170"/>
    </source>
</evidence>
<dbReference type="GO" id="GO:0005886">
    <property type="term" value="C:plasma membrane"/>
    <property type="evidence" value="ECO:0007669"/>
    <property type="project" value="UniProtKB-SubCell"/>
</dbReference>
<evidence type="ECO:0000259" key="10">
    <source>
        <dbReference type="PROSITE" id="PS50262"/>
    </source>
</evidence>
<organism evidence="11">
    <name type="scientific">Capitella teleta</name>
    <name type="common">Polychaete worm</name>
    <dbReference type="NCBI Taxonomy" id="283909"/>
    <lineage>
        <taxon>Eukaryota</taxon>
        <taxon>Metazoa</taxon>
        <taxon>Spiralia</taxon>
        <taxon>Lophotrochozoa</taxon>
        <taxon>Annelida</taxon>
        <taxon>Polychaeta</taxon>
        <taxon>Sedentaria</taxon>
        <taxon>Scolecida</taxon>
        <taxon>Capitellidae</taxon>
        <taxon>Capitella</taxon>
    </lineage>
</organism>
<dbReference type="GO" id="GO:0004930">
    <property type="term" value="F:G protein-coupled receptor activity"/>
    <property type="evidence" value="ECO:0007669"/>
    <property type="project" value="UniProtKB-KW"/>
</dbReference>
<name>R7UKC2_CAPTE</name>
<keyword evidence="3 9" id="KW-0812">Transmembrane</keyword>
<dbReference type="Pfam" id="PF00001">
    <property type="entry name" value="7tm_1"/>
    <property type="match status" value="1"/>
</dbReference>
<dbReference type="Gene3D" id="1.20.1070.10">
    <property type="entry name" value="Rhodopsin 7-helix transmembrane proteins"/>
    <property type="match status" value="1"/>
</dbReference>
<sequence length="303" mass="34678">MTNETEGHNLPHQFLIFAQVYIVIVMVLGVSGNLLTIYTIYSLKNMHTLSNFLISHLCATDLLYMVTILPIRFATFYFQEWIWSEIGCSAFAALSHFFYGISIYTLVLISLHRLLGVVHQGCSTNTNSKLCVALQFGMIYAATFFVSVILPLGKIFGHYEFTESILSCTFSAKKQPDYKYLLFSFGVWFPFVVIIICYVRIFVHVRASHKNIEAPTISQRNRRQAIRLSLTMLCSFCVFLMCTLPYFVVNVSTNLSLNPEAYLASLCVSWLSSCMNPIVYVAVNPHFRQAYKKVCLRYWKNGK</sequence>
<dbReference type="SUPFAM" id="SSF81321">
    <property type="entry name" value="Family A G protein-coupled receptor-like"/>
    <property type="match status" value="1"/>
</dbReference>
<dbReference type="FunCoup" id="R7UKC2">
    <property type="interactions" value="118"/>
</dbReference>
<evidence type="ECO:0000256" key="3">
    <source>
        <dbReference type="ARBA" id="ARBA00022692"/>
    </source>
</evidence>
<evidence type="ECO:0000313" key="12">
    <source>
        <dbReference type="EnsemblMetazoa" id="CapteP107858"/>
    </source>
</evidence>
<keyword evidence="6 9" id="KW-0472">Membrane</keyword>
<dbReference type="EMBL" id="AMQN01008366">
    <property type="status" value="NOT_ANNOTATED_CDS"/>
    <property type="molecule type" value="Genomic_DNA"/>
</dbReference>
<evidence type="ECO:0000256" key="2">
    <source>
        <dbReference type="ARBA" id="ARBA00022475"/>
    </source>
</evidence>
<keyword evidence="2" id="KW-1003">Cell membrane</keyword>
<feature type="transmembrane region" description="Helical" evidence="9">
    <location>
        <begin position="90"/>
        <end position="109"/>
    </location>
</feature>
<dbReference type="PANTHER" id="PTHR24228:SF74">
    <property type="entry name" value="G-PROTEIN COUPLED RECEPTORS FAMILY 1 PROFILE DOMAIN-CONTAINING PROTEIN"/>
    <property type="match status" value="1"/>
</dbReference>
<feature type="transmembrane region" description="Helical" evidence="9">
    <location>
        <begin position="53"/>
        <end position="78"/>
    </location>
</feature>
<accession>R7UKC2</accession>
<protein>
    <recommendedName>
        <fullName evidence="10">G-protein coupled receptors family 1 profile domain-containing protein</fullName>
    </recommendedName>
</protein>
<keyword evidence="7" id="KW-0675">Receptor</keyword>
<reference evidence="11 13" key="2">
    <citation type="journal article" date="2013" name="Nature">
        <title>Insights into bilaterian evolution from three spiralian genomes.</title>
        <authorList>
            <person name="Simakov O."/>
            <person name="Marletaz F."/>
            <person name="Cho S.J."/>
            <person name="Edsinger-Gonzales E."/>
            <person name="Havlak P."/>
            <person name="Hellsten U."/>
            <person name="Kuo D.H."/>
            <person name="Larsson T."/>
            <person name="Lv J."/>
            <person name="Arendt D."/>
            <person name="Savage R."/>
            <person name="Osoegawa K."/>
            <person name="de Jong P."/>
            <person name="Grimwood J."/>
            <person name="Chapman J.A."/>
            <person name="Shapiro H."/>
            <person name="Aerts A."/>
            <person name="Otillar R.P."/>
            <person name="Terry A.Y."/>
            <person name="Boore J.L."/>
            <person name="Grigoriev I.V."/>
            <person name="Lindberg D.R."/>
            <person name="Seaver E.C."/>
            <person name="Weisblat D.A."/>
            <person name="Putnam N.H."/>
            <person name="Rokhsar D.S."/>
        </authorList>
    </citation>
    <scope>NUCLEOTIDE SEQUENCE</scope>
    <source>
        <strain evidence="11 13">I ESC-2004</strain>
    </source>
</reference>
<dbReference type="EnsemblMetazoa" id="CapteT107858">
    <property type="protein sequence ID" value="CapteP107858"/>
    <property type="gene ID" value="CapteG107858"/>
</dbReference>
<feature type="transmembrane region" description="Helical" evidence="9">
    <location>
        <begin position="224"/>
        <end position="249"/>
    </location>
</feature>
<feature type="transmembrane region" description="Helical" evidence="9">
    <location>
        <begin position="180"/>
        <end position="203"/>
    </location>
</feature>
<gene>
    <name evidence="11" type="ORF">CAPTEDRAFT_107858</name>
</gene>
<dbReference type="SMART" id="SM01381">
    <property type="entry name" value="7TM_GPCR_Srsx"/>
    <property type="match status" value="1"/>
</dbReference>
<dbReference type="PRINTS" id="PR00237">
    <property type="entry name" value="GPCRRHODOPSN"/>
</dbReference>
<evidence type="ECO:0000313" key="11">
    <source>
        <dbReference type="EMBL" id="ELU03727.1"/>
    </source>
</evidence>
<dbReference type="PROSITE" id="PS50262">
    <property type="entry name" value="G_PROTEIN_RECEP_F1_2"/>
    <property type="match status" value="1"/>
</dbReference>
<dbReference type="PANTHER" id="PTHR24228">
    <property type="entry name" value="B2 BRADYKININ RECEPTOR/ANGIOTENSIN II RECEPTOR"/>
    <property type="match status" value="1"/>
</dbReference>
<dbReference type="InterPro" id="IPR000276">
    <property type="entry name" value="GPCR_Rhodpsn"/>
</dbReference>
<reference evidence="12" key="3">
    <citation type="submission" date="2015-06" db="UniProtKB">
        <authorList>
            <consortium name="EnsemblMetazoa"/>
        </authorList>
    </citation>
    <scope>IDENTIFICATION</scope>
</reference>
<evidence type="ECO:0000256" key="1">
    <source>
        <dbReference type="ARBA" id="ARBA00004651"/>
    </source>
</evidence>
<dbReference type="Proteomes" id="UP000014760">
    <property type="component" value="Unassembled WGS sequence"/>
</dbReference>
<dbReference type="STRING" id="283909.R7UKC2"/>
<evidence type="ECO:0000256" key="4">
    <source>
        <dbReference type="ARBA" id="ARBA00022989"/>
    </source>
</evidence>
<comment type="subcellular location">
    <subcellularLocation>
        <location evidence="1">Cell membrane</location>
        <topology evidence="1">Multi-pass membrane protein</topology>
    </subcellularLocation>
</comment>
<evidence type="ECO:0000256" key="8">
    <source>
        <dbReference type="ARBA" id="ARBA00023224"/>
    </source>
</evidence>
<feature type="transmembrane region" description="Helical" evidence="9">
    <location>
        <begin position="130"/>
        <end position="152"/>
    </location>
</feature>
<feature type="transmembrane region" description="Helical" evidence="9">
    <location>
        <begin position="20"/>
        <end position="41"/>
    </location>
</feature>
<evidence type="ECO:0000256" key="9">
    <source>
        <dbReference type="SAM" id="Phobius"/>
    </source>
</evidence>
<dbReference type="InterPro" id="IPR017452">
    <property type="entry name" value="GPCR_Rhodpsn_7TM"/>
</dbReference>
<keyword evidence="8" id="KW-0807">Transducer</keyword>
<dbReference type="HOGENOM" id="CLU_009579_3_10_1"/>
<keyword evidence="13" id="KW-1185">Reference proteome</keyword>
<dbReference type="EMBL" id="KB302959">
    <property type="protein sequence ID" value="ELU03727.1"/>
    <property type="molecule type" value="Genomic_DNA"/>
</dbReference>
<reference evidence="13" key="1">
    <citation type="submission" date="2012-12" db="EMBL/GenBank/DDBJ databases">
        <authorList>
            <person name="Hellsten U."/>
            <person name="Grimwood J."/>
            <person name="Chapman J.A."/>
            <person name="Shapiro H."/>
            <person name="Aerts A."/>
            <person name="Otillar R.P."/>
            <person name="Terry A.Y."/>
            <person name="Boore J.L."/>
            <person name="Simakov O."/>
            <person name="Marletaz F."/>
            <person name="Cho S.-J."/>
            <person name="Edsinger-Gonzales E."/>
            <person name="Havlak P."/>
            <person name="Kuo D.-H."/>
            <person name="Larsson T."/>
            <person name="Lv J."/>
            <person name="Arendt D."/>
            <person name="Savage R."/>
            <person name="Osoegawa K."/>
            <person name="de Jong P."/>
            <person name="Lindberg D.R."/>
            <person name="Seaver E.C."/>
            <person name="Weisblat D.A."/>
            <person name="Putnam N.H."/>
            <person name="Grigoriev I.V."/>
            <person name="Rokhsar D.S."/>
        </authorList>
    </citation>
    <scope>NUCLEOTIDE SEQUENCE</scope>
    <source>
        <strain evidence="13">I ESC-2004</strain>
    </source>
</reference>
<dbReference type="OrthoDB" id="10044919at2759"/>
<keyword evidence="5" id="KW-0297">G-protein coupled receptor</keyword>
<feature type="transmembrane region" description="Helical" evidence="9">
    <location>
        <begin position="261"/>
        <end position="283"/>
    </location>
</feature>
<evidence type="ECO:0000256" key="6">
    <source>
        <dbReference type="ARBA" id="ARBA00023136"/>
    </source>
</evidence>
<feature type="domain" description="G-protein coupled receptors family 1 profile" evidence="10">
    <location>
        <begin position="32"/>
        <end position="280"/>
    </location>
</feature>